<dbReference type="EMBL" id="BQNB010019116">
    <property type="protein sequence ID" value="GJT81861.1"/>
    <property type="molecule type" value="Genomic_DNA"/>
</dbReference>
<sequence>MVYKRLQTIRVDGETVILKTCVYLKAGNRIREDFKITHRDEYESEDDNSMDEEGEVKKNGIKDEHSDGEIVPESLFKDGELENNHVDVIFSKRKRKLKHPPGFHTLTHNCKNDTSEKKVDQNDNSVRLEMLKIESEAVGNSGEVSGGFNGKEYDDIGVYAPQRVKKNKLFGIFFVSRGLGNEELAIPS</sequence>
<keyword evidence="3" id="KW-1185">Reference proteome</keyword>
<feature type="compositionally biased region" description="Acidic residues" evidence="1">
    <location>
        <begin position="42"/>
        <end position="54"/>
    </location>
</feature>
<evidence type="ECO:0000256" key="1">
    <source>
        <dbReference type="SAM" id="MobiDB-lite"/>
    </source>
</evidence>
<accession>A0ABQ5H204</accession>
<protein>
    <submittedName>
        <fullName evidence="2">Uncharacterized protein</fullName>
    </submittedName>
</protein>
<proteinExistence type="predicted"/>
<evidence type="ECO:0000313" key="2">
    <source>
        <dbReference type="EMBL" id="GJT81861.1"/>
    </source>
</evidence>
<reference evidence="2" key="1">
    <citation type="journal article" date="2022" name="Int. J. Mol. Sci.">
        <title>Draft Genome of Tanacetum Coccineum: Genomic Comparison of Closely Related Tanacetum-Family Plants.</title>
        <authorList>
            <person name="Yamashiro T."/>
            <person name="Shiraishi A."/>
            <person name="Nakayama K."/>
            <person name="Satake H."/>
        </authorList>
    </citation>
    <scope>NUCLEOTIDE SEQUENCE</scope>
</reference>
<feature type="compositionally biased region" description="Basic and acidic residues" evidence="1">
    <location>
        <begin position="55"/>
        <end position="68"/>
    </location>
</feature>
<reference evidence="2" key="2">
    <citation type="submission" date="2022-01" db="EMBL/GenBank/DDBJ databases">
        <authorList>
            <person name="Yamashiro T."/>
            <person name="Shiraishi A."/>
            <person name="Satake H."/>
            <person name="Nakayama K."/>
        </authorList>
    </citation>
    <scope>NUCLEOTIDE SEQUENCE</scope>
</reference>
<evidence type="ECO:0000313" key="3">
    <source>
        <dbReference type="Proteomes" id="UP001151760"/>
    </source>
</evidence>
<dbReference type="Proteomes" id="UP001151760">
    <property type="component" value="Unassembled WGS sequence"/>
</dbReference>
<gene>
    <name evidence="2" type="ORF">Tco_1056203</name>
</gene>
<name>A0ABQ5H204_9ASTR</name>
<organism evidence="2 3">
    <name type="scientific">Tanacetum coccineum</name>
    <dbReference type="NCBI Taxonomy" id="301880"/>
    <lineage>
        <taxon>Eukaryota</taxon>
        <taxon>Viridiplantae</taxon>
        <taxon>Streptophyta</taxon>
        <taxon>Embryophyta</taxon>
        <taxon>Tracheophyta</taxon>
        <taxon>Spermatophyta</taxon>
        <taxon>Magnoliopsida</taxon>
        <taxon>eudicotyledons</taxon>
        <taxon>Gunneridae</taxon>
        <taxon>Pentapetalae</taxon>
        <taxon>asterids</taxon>
        <taxon>campanulids</taxon>
        <taxon>Asterales</taxon>
        <taxon>Asteraceae</taxon>
        <taxon>Asteroideae</taxon>
        <taxon>Anthemideae</taxon>
        <taxon>Anthemidinae</taxon>
        <taxon>Tanacetum</taxon>
    </lineage>
</organism>
<comment type="caution">
    <text evidence="2">The sequence shown here is derived from an EMBL/GenBank/DDBJ whole genome shotgun (WGS) entry which is preliminary data.</text>
</comment>
<feature type="region of interest" description="Disordered" evidence="1">
    <location>
        <begin position="41"/>
        <end position="76"/>
    </location>
</feature>